<comment type="caution">
    <text evidence="6">The sequence shown here is derived from an EMBL/GenBank/DDBJ whole genome shotgun (WGS) entry which is preliminary data.</text>
</comment>
<dbReference type="GO" id="GO:0008170">
    <property type="term" value="F:N-methyltransferase activity"/>
    <property type="evidence" value="ECO:0007669"/>
    <property type="project" value="UniProtKB-ARBA"/>
</dbReference>
<dbReference type="AlphaFoldDB" id="A0A956RQX8"/>
<dbReference type="Pfam" id="PF05175">
    <property type="entry name" value="MTS"/>
    <property type="match status" value="1"/>
</dbReference>
<keyword evidence="2 6" id="KW-0489">Methyltransferase</keyword>
<dbReference type="PROSITE" id="PS00092">
    <property type="entry name" value="N6_MTASE"/>
    <property type="match status" value="1"/>
</dbReference>
<dbReference type="InterPro" id="IPR002052">
    <property type="entry name" value="DNA_methylase_N6_adenine_CS"/>
</dbReference>
<reference evidence="6" key="1">
    <citation type="submission" date="2020-04" db="EMBL/GenBank/DDBJ databases">
        <authorList>
            <person name="Zhang T."/>
        </authorList>
    </citation>
    <scope>NUCLEOTIDE SEQUENCE</scope>
    <source>
        <strain evidence="6">HKST-UBA01</strain>
    </source>
</reference>
<feature type="non-terminal residue" evidence="6">
    <location>
        <position position="419"/>
    </location>
</feature>
<dbReference type="InterPro" id="IPR052190">
    <property type="entry name" value="Euk-Arch_PrmC-MTase"/>
</dbReference>
<evidence type="ECO:0000259" key="5">
    <source>
        <dbReference type="Pfam" id="PF05175"/>
    </source>
</evidence>
<dbReference type="CDD" id="cd02440">
    <property type="entry name" value="AdoMet_MTases"/>
    <property type="match status" value="1"/>
</dbReference>
<dbReference type="GO" id="GO:0003676">
    <property type="term" value="F:nucleic acid binding"/>
    <property type="evidence" value="ECO:0007669"/>
    <property type="project" value="InterPro"/>
</dbReference>
<feature type="domain" description="Methyltransferase small" evidence="5">
    <location>
        <begin position="161"/>
        <end position="277"/>
    </location>
</feature>
<gene>
    <name evidence="6" type="ORF">KC729_21105</name>
</gene>
<dbReference type="GO" id="GO:0008757">
    <property type="term" value="F:S-adenosylmethionine-dependent methyltransferase activity"/>
    <property type="evidence" value="ECO:0007669"/>
    <property type="project" value="TreeGrafter"/>
</dbReference>
<comment type="similarity">
    <text evidence="1">Belongs to the eukaryotic/archaeal PrmC-related family.</text>
</comment>
<evidence type="ECO:0000256" key="2">
    <source>
        <dbReference type="ARBA" id="ARBA00022603"/>
    </source>
</evidence>
<evidence type="ECO:0000256" key="3">
    <source>
        <dbReference type="ARBA" id="ARBA00022679"/>
    </source>
</evidence>
<dbReference type="PANTHER" id="PTHR45875:SF1">
    <property type="entry name" value="METHYLTRANSFERASE N6AMT1"/>
    <property type="match status" value="1"/>
</dbReference>
<dbReference type="InterPro" id="IPR029063">
    <property type="entry name" value="SAM-dependent_MTases_sf"/>
</dbReference>
<protein>
    <submittedName>
        <fullName evidence="6">Methyltransferase</fullName>
    </submittedName>
</protein>
<dbReference type="GO" id="GO:0008276">
    <property type="term" value="F:protein methyltransferase activity"/>
    <property type="evidence" value="ECO:0007669"/>
    <property type="project" value="TreeGrafter"/>
</dbReference>
<dbReference type="PANTHER" id="PTHR45875">
    <property type="entry name" value="METHYLTRANSFERASE N6AMT1"/>
    <property type="match status" value="1"/>
</dbReference>
<dbReference type="GO" id="GO:0032259">
    <property type="term" value="P:methylation"/>
    <property type="evidence" value="ECO:0007669"/>
    <property type="project" value="UniProtKB-KW"/>
</dbReference>
<reference evidence="6" key="2">
    <citation type="journal article" date="2021" name="Microbiome">
        <title>Successional dynamics and alternative stable states in a saline activated sludge microbial community over 9 years.</title>
        <authorList>
            <person name="Wang Y."/>
            <person name="Ye J."/>
            <person name="Ju F."/>
            <person name="Liu L."/>
            <person name="Boyd J.A."/>
            <person name="Deng Y."/>
            <person name="Parks D.H."/>
            <person name="Jiang X."/>
            <person name="Yin X."/>
            <person name="Woodcroft B.J."/>
            <person name="Tyson G.W."/>
            <person name="Hugenholtz P."/>
            <person name="Polz M.F."/>
            <person name="Zhang T."/>
        </authorList>
    </citation>
    <scope>NUCLEOTIDE SEQUENCE</scope>
    <source>
        <strain evidence="6">HKST-UBA01</strain>
    </source>
</reference>
<dbReference type="InterPro" id="IPR007848">
    <property type="entry name" value="Small_mtfrase_dom"/>
</dbReference>
<evidence type="ECO:0000313" key="7">
    <source>
        <dbReference type="Proteomes" id="UP000697710"/>
    </source>
</evidence>
<proteinExistence type="inferred from homology"/>
<dbReference type="Gene3D" id="3.40.50.150">
    <property type="entry name" value="Vaccinia Virus protein VP39"/>
    <property type="match status" value="1"/>
</dbReference>
<name>A0A956RQX8_UNCEI</name>
<keyword evidence="3" id="KW-0808">Transferase</keyword>
<organism evidence="6 7">
    <name type="scientific">Eiseniibacteriota bacterium</name>
    <dbReference type="NCBI Taxonomy" id="2212470"/>
    <lineage>
        <taxon>Bacteria</taxon>
        <taxon>Candidatus Eiseniibacteriota</taxon>
    </lineage>
</organism>
<dbReference type="Proteomes" id="UP000697710">
    <property type="component" value="Unassembled WGS sequence"/>
</dbReference>
<evidence type="ECO:0000313" key="6">
    <source>
        <dbReference type="EMBL" id="MCA9730196.1"/>
    </source>
</evidence>
<evidence type="ECO:0000256" key="1">
    <source>
        <dbReference type="ARBA" id="ARBA00006149"/>
    </source>
</evidence>
<dbReference type="GO" id="GO:0035657">
    <property type="term" value="C:eRF1 methyltransferase complex"/>
    <property type="evidence" value="ECO:0007669"/>
    <property type="project" value="TreeGrafter"/>
</dbReference>
<keyword evidence="4" id="KW-0949">S-adenosyl-L-methionine</keyword>
<dbReference type="SUPFAM" id="SSF53335">
    <property type="entry name" value="S-adenosyl-L-methionine-dependent methyltransferases"/>
    <property type="match status" value="1"/>
</dbReference>
<evidence type="ECO:0000256" key="4">
    <source>
        <dbReference type="ARBA" id="ARBA00022691"/>
    </source>
</evidence>
<sequence>MTNSDGSIGLRPSSPQRSQELRSYFREAGFTSAGMRDRLGIWSPPVPRSPAYDRVRSSLTGSDPLALLGRLFLLHDTLSDDDLNGLPQGIRALLFEVGLLEDGTNGRRSPVLLAPFGSLYLVSDPLAVMREAEGTGDESSLVLGINPVGHSLLRFTRRDPVARTLDLGAGNGIQGLAASRHSGHVWLTDINERAAAHTTFNAWLNGIDNVSVLVGDTFLPVEGQTFDLIVCNPPFVLTPASDLVCYGNQVALDGFCRELVRQAPAFLTEDGCFQMVFEWVEVEGQPWEARISEWLAETACDAWIYRANTMRPEAYIDVRRDEMKLATPRAVPTVEEWAGYFREHGVRAVHGGLLLLRNPKAGGTARRLRMDELVAGIDDYAGAAISSTLRRADFLSEHRERLRDQRLELNPKARLRQEL</sequence>
<accession>A0A956RQX8</accession>
<dbReference type="EMBL" id="JAGQHR010001038">
    <property type="protein sequence ID" value="MCA9730196.1"/>
    <property type="molecule type" value="Genomic_DNA"/>
</dbReference>